<dbReference type="SUPFAM" id="SSF158472">
    <property type="entry name" value="HAMP domain-like"/>
    <property type="match status" value="1"/>
</dbReference>
<dbReference type="CDD" id="cd00130">
    <property type="entry name" value="PAS"/>
    <property type="match status" value="1"/>
</dbReference>
<sequence>MTLTLRRAVVLAILAGLLVPGIFISYLTLQRQEDSLIKRLSEDHNRITEILVLGMQEPLWNLSPDTGKPLLESVMSDERIVRVIVQDATLGTFLEKNSPERRQGKLKTLSQNVTKQGNDIGKVTVEMDDGTALASIHQYQRYYFVTAAIQLIASLAFILVILQKRVLNPLQRLMSESIRLARRDLSTPFEWKRQDEIGKLGQSLEITRQSLHSLFGELESKNKELEADILQRKQIEHALRASEDRYRRLVESTNVVPWEANPAEWRFTYIGPQAETLLGYPLHIWYSEGFLTSYLHQDDRHLAYKLFTETQDKDNTIEFECRMLGSDGKSVWVMLVATAIPDEAGERHLQGYLIDISARKSTEIELNHYRNHLEELVEQRTKALAAANKELEAFSYSVSHDLRAPLRSVDGFSQVLLEDYADKLDDAGRQYLGRIRRATQNMSNLIDDLLNLSKLTRSEVNTQPVNLSEIATEITQDLKLADPSREVSINIMPNLITDADPKLVRVALQNLLANAWKFTAKTLNGEIKFGATHIDGQNAFYVSDNGAGFDMAYADKLFGAFQRLHSPQEFEGNGVGLAIVQRIVNRHNGRVWAKGALNQGATFYFTLPRQADRAASVAT</sequence>
<dbReference type="InterPro" id="IPR003661">
    <property type="entry name" value="HisK_dim/P_dom"/>
</dbReference>
<dbReference type="RefSeq" id="WP_284196812.1">
    <property type="nucleotide sequence ID" value="NZ_BSOG01000002.1"/>
</dbReference>
<dbReference type="CDD" id="cd06225">
    <property type="entry name" value="HAMP"/>
    <property type="match status" value="1"/>
</dbReference>
<dbReference type="Gene3D" id="3.30.450.20">
    <property type="entry name" value="PAS domain"/>
    <property type="match status" value="1"/>
</dbReference>
<evidence type="ECO:0000256" key="9">
    <source>
        <dbReference type="SAM" id="Phobius"/>
    </source>
</evidence>
<dbReference type="InterPro" id="IPR001610">
    <property type="entry name" value="PAC"/>
</dbReference>
<keyword evidence="7 9" id="KW-0472">Membrane</keyword>
<feature type="domain" description="HAMP" evidence="13">
    <location>
        <begin position="164"/>
        <end position="216"/>
    </location>
</feature>
<dbReference type="SMART" id="SM00387">
    <property type="entry name" value="HATPase_c"/>
    <property type="match status" value="1"/>
</dbReference>
<dbReference type="SMART" id="SM00388">
    <property type="entry name" value="HisKA"/>
    <property type="match status" value="1"/>
</dbReference>
<evidence type="ECO:0000256" key="3">
    <source>
        <dbReference type="ARBA" id="ARBA00012438"/>
    </source>
</evidence>
<reference evidence="15" key="1">
    <citation type="journal article" date="2019" name="Int. J. Syst. Evol. Microbiol.">
        <title>The Global Catalogue of Microorganisms (GCM) 10K type strain sequencing project: providing services to taxonomists for standard genome sequencing and annotation.</title>
        <authorList>
            <consortium name="The Broad Institute Genomics Platform"/>
            <consortium name="The Broad Institute Genome Sequencing Center for Infectious Disease"/>
            <person name="Wu L."/>
            <person name="Ma J."/>
        </authorList>
    </citation>
    <scope>NUCLEOTIDE SEQUENCE [LARGE SCALE GENOMIC DNA]</scope>
    <source>
        <strain evidence="15">NBRC 110044</strain>
    </source>
</reference>
<evidence type="ECO:0000256" key="6">
    <source>
        <dbReference type="ARBA" id="ARBA00022777"/>
    </source>
</evidence>
<dbReference type="InterPro" id="IPR036890">
    <property type="entry name" value="HATPase_C_sf"/>
</dbReference>
<dbReference type="InterPro" id="IPR000014">
    <property type="entry name" value="PAS"/>
</dbReference>
<dbReference type="InterPro" id="IPR000700">
    <property type="entry name" value="PAS-assoc_C"/>
</dbReference>
<accession>A0ABQ5YFF8</accession>
<dbReference type="Proteomes" id="UP001156706">
    <property type="component" value="Unassembled WGS sequence"/>
</dbReference>
<evidence type="ECO:0000259" key="10">
    <source>
        <dbReference type="PROSITE" id="PS50109"/>
    </source>
</evidence>
<evidence type="ECO:0000313" key="15">
    <source>
        <dbReference type="Proteomes" id="UP001156706"/>
    </source>
</evidence>
<feature type="domain" description="PAC" evidence="12">
    <location>
        <begin position="317"/>
        <end position="368"/>
    </location>
</feature>
<organism evidence="14 15">
    <name type="scientific">Chitinimonas prasina</name>
    <dbReference type="NCBI Taxonomy" id="1434937"/>
    <lineage>
        <taxon>Bacteria</taxon>
        <taxon>Pseudomonadati</taxon>
        <taxon>Pseudomonadota</taxon>
        <taxon>Betaproteobacteria</taxon>
        <taxon>Neisseriales</taxon>
        <taxon>Chitinibacteraceae</taxon>
        <taxon>Chitinimonas</taxon>
    </lineage>
</organism>
<dbReference type="Pfam" id="PF00672">
    <property type="entry name" value="HAMP"/>
    <property type="match status" value="1"/>
</dbReference>
<dbReference type="InterPro" id="IPR005467">
    <property type="entry name" value="His_kinase_dom"/>
</dbReference>
<dbReference type="SUPFAM" id="SSF55874">
    <property type="entry name" value="ATPase domain of HSP90 chaperone/DNA topoisomerase II/histidine kinase"/>
    <property type="match status" value="1"/>
</dbReference>
<dbReference type="NCBIfam" id="TIGR00229">
    <property type="entry name" value="sensory_box"/>
    <property type="match status" value="1"/>
</dbReference>
<evidence type="ECO:0000256" key="4">
    <source>
        <dbReference type="ARBA" id="ARBA00022553"/>
    </source>
</evidence>
<feature type="domain" description="PAS" evidence="11">
    <location>
        <begin position="242"/>
        <end position="314"/>
    </location>
</feature>
<dbReference type="InterPro" id="IPR050351">
    <property type="entry name" value="BphY/WalK/GraS-like"/>
</dbReference>
<keyword evidence="5" id="KW-0808">Transferase</keyword>
<dbReference type="PROSITE" id="PS50885">
    <property type="entry name" value="HAMP"/>
    <property type="match status" value="1"/>
</dbReference>
<dbReference type="Pfam" id="PF00512">
    <property type="entry name" value="HisKA"/>
    <property type="match status" value="1"/>
</dbReference>
<evidence type="ECO:0000256" key="5">
    <source>
        <dbReference type="ARBA" id="ARBA00022679"/>
    </source>
</evidence>
<evidence type="ECO:0000256" key="8">
    <source>
        <dbReference type="SAM" id="Coils"/>
    </source>
</evidence>
<feature type="transmembrane region" description="Helical" evidence="9">
    <location>
        <begin position="6"/>
        <end position="29"/>
    </location>
</feature>
<proteinExistence type="predicted"/>
<dbReference type="Gene3D" id="3.30.565.10">
    <property type="entry name" value="Histidine kinase-like ATPase, C-terminal domain"/>
    <property type="match status" value="1"/>
</dbReference>
<comment type="caution">
    <text evidence="14">The sequence shown here is derived from an EMBL/GenBank/DDBJ whole genome shotgun (WGS) entry which is preliminary data.</text>
</comment>
<keyword evidence="15" id="KW-1185">Reference proteome</keyword>
<dbReference type="PANTHER" id="PTHR42878">
    <property type="entry name" value="TWO-COMPONENT HISTIDINE KINASE"/>
    <property type="match status" value="1"/>
</dbReference>
<comment type="subcellular location">
    <subcellularLocation>
        <location evidence="2">Membrane</location>
    </subcellularLocation>
</comment>
<evidence type="ECO:0000256" key="7">
    <source>
        <dbReference type="ARBA" id="ARBA00023136"/>
    </source>
</evidence>
<keyword evidence="9" id="KW-0812">Transmembrane</keyword>
<dbReference type="Pfam" id="PF02518">
    <property type="entry name" value="HATPase_c"/>
    <property type="match status" value="1"/>
</dbReference>
<keyword evidence="6" id="KW-0418">Kinase</keyword>
<dbReference type="EC" id="2.7.13.3" evidence="3"/>
<dbReference type="SUPFAM" id="SSF55785">
    <property type="entry name" value="PYP-like sensor domain (PAS domain)"/>
    <property type="match status" value="1"/>
</dbReference>
<dbReference type="InterPro" id="IPR035965">
    <property type="entry name" value="PAS-like_dom_sf"/>
</dbReference>
<dbReference type="EMBL" id="BSOG01000002">
    <property type="protein sequence ID" value="GLR13725.1"/>
    <property type="molecule type" value="Genomic_DNA"/>
</dbReference>
<dbReference type="SMART" id="SM00091">
    <property type="entry name" value="PAS"/>
    <property type="match status" value="1"/>
</dbReference>
<evidence type="ECO:0000256" key="2">
    <source>
        <dbReference type="ARBA" id="ARBA00004370"/>
    </source>
</evidence>
<evidence type="ECO:0000256" key="1">
    <source>
        <dbReference type="ARBA" id="ARBA00000085"/>
    </source>
</evidence>
<comment type="catalytic activity">
    <reaction evidence="1">
        <text>ATP + protein L-histidine = ADP + protein N-phospho-L-histidine.</text>
        <dbReference type="EC" id="2.7.13.3"/>
    </reaction>
</comment>
<dbReference type="PROSITE" id="PS50112">
    <property type="entry name" value="PAS"/>
    <property type="match status" value="1"/>
</dbReference>
<dbReference type="SUPFAM" id="SSF47384">
    <property type="entry name" value="Homodimeric domain of signal transducing histidine kinase"/>
    <property type="match status" value="1"/>
</dbReference>
<dbReference type="Pfam" id="PF08447">
    <property type="entry name" value="PAS_3"/>
    <property type="match status" value="1"/>
</dbReference>
<dbReference type="SMART" id="SM00304">
    <property type="entry name" value="HAMP"/>
    <property type="match status" value="1"/>
</dbReference>
<gene>
    <name evidence="14" type="ORF">GCM10007907_25150</name>
</gene>
<evidence type="ECO:0000259" key="13">
    <source>
        <dbReference type="PROSITE" id="PS50885"/>
    </source>
</evidence>
<dbReference type="InterPro" id="IPR003594">
    <property type="entry name" value="HATPase_dom"/>
</dbReference>
<dbReference type="PANTHER" id="PTHR42878:SF15">
    <property type="entry name" value="BACTERIOPHYTOCHROME"/>
    <property type="match status" value="1"/>
</dbReference>
<feature type="coiled-coil region" evidence="8">
    <location>
        <begin position="359"/>
        <end position="390"/>
    </location>
</feature>
<evidence type="ECO:0000259" key="11">
    <source>
        <dbReference type="PROSITE" id="PS50112"/>
    </source>
</evidence>
<dbReference type="Gene3D" id="1.10.287.130">
    <property type="match status" value="1"/>
</dbReference>
<feature type="transmembrane region" description="Helical" evidence="9">
    <location>
        <begin position="142"/>
        <end position="162"/>
    </location>
</feature>
<dbReference type="Gene3D" id="6.10.340.10">
    <property type="match status" value="1"/>
</dbReference>
<keyword evidence="4" id="KW-0597">Phosphoprotein</keyword>
<name>A0ABQ5YFF8_9NEIS</name>
<dbReference type="InterPro" id="IPR003660">
    <property type="entry name" value="HAMP_dom"/>
</dbReference>
<evidence type="ECO:0000259" key="12">
    <source>
        <dbReference type="PROSITE" id="PS50113"/>
    </source>
</evidence>
<dbReference type="PROSITE" id="PS50113">
    <property type="entry name" value="PAC"/>
    <property type="match status" value="1"/>
</dbReference>
<dbReference type="CDD" id="cd00082">
    <property type="entry name" value="HisKA"/>
    <property type="match status" value="1"/>
</dbReference>
<dbReference type="InterPro" id="IPR013655">
    <property type="entry name" value="PAS_fold_3"/>
</dbReference>
<dbReference type="PROSITE" id="PS50109">
    <property type="entry name" value="HIS_KIN"/>
    <property type="match status" value="1"/>
</dbReference>
<evidence type="ECO:0000313" key="14">
    <source>
        <dbReference type="EMBL" id="GLR13725.1"/>
    </source>
</evidence>
<dbReference type="InterPro" id="IPR004358">
    <property type="entry name" value="Sig_transdc_His_kin-like_C"/>
</dbReference>
<protein>
    <recommendedName>
        <fullName evidence="3">histidine kinase</fullName>
        <ecNumber evidence="3">2.7.13.3</ecNumber>
    </recommendedName>
</protein>
<dbReference type="SMART" id="SM00086">
    <property type="entry name" value="PAC"/>
    <property type="match status" value="1"/>
</dbReference>
<keyword evidence="9" id="KW-1133">Transmembrane helix</keyword>
<keyword evidence="8" id="KW-0175">Coiled coil</keyword>
<dbReference type="PRINTS" id="PR00344">
    <property type="entry name" value="BCTRLSENSOR"/>
</dbReference>
<dbReference type="InterPro" id="IPR036097">
    <property type="entry name" value="HisK_dim/P_sf"/>
</dbReference>
<feature type="domain" description="Histidine kinase" evidence="10">
    <location>
        <begin position="397"/>
        <end position="611"/>
    </location>
</feature>